<evidence type="ECO:0000256" key="2">
    <source>
        <dbReference type="ARBA" id="ARBA00023015"/>
    </source>
</evidence>
<dbReference type="GO" id="GO:0032993">
    <property type="term" value="C:protein-DNA complex"/>
    <property type="evidence" value="ECO:0007669"/>
    <property type="project" value="TreeGrafter"/>
</dbReference>
<keyword evidence="4" id="KW-0804">Transcription</keyword>
<dbReference type="Pfam" id="PF00126">
    <property type="entry name" value="HTH_1"/>
    <property type="match status" value="1"/>
</dbReference>
<evidence type="ECO:0000313" key="7">
    <source>
        <dbReference type="EMBL" id="TQL94732.1"/>
    </source>
</evidence>
<dbReference type="GO" id="GO:0003677">
    <property type="term" value="F:DNA binding"/>
    <property type="evidence" value="ECO:0007669"/>
    <property type="project" value="UniProtKB-KW"/>
</dbReference>
<evidence type="ECO:0000256" key="3">
    <source>
        <dbReference type="ARBA" id="ARBA00023125"/>
    </source>
</evidence>
<dbReference type="SUPFAM" id="SSF53850">
    <property type="entry name" value="Periplasmic binding protein-like II"/>
    <property type="match status" value="1"/>
</dbReference>
<dbReference type="PANTHER" id="PTHR30346:SF0">
    <property type="entry name" value="HCA OPERON TRANSCRIPTIONAL ACTIVATOR HCAR"/>
    <property type="match status" value="1"/>
</dbReference>
<comment type="caution">
    <text evidence="7">The sequence shown here is derived from an EMBL/GenBank/DDBJ whole genome shotgun (WGS) entry which is preliminary data.</text>
</comment>
<keyword evidence="3 7" id="KW-0238">DNA-binding</keyword>
<name>A0A543CCB1_9ACTN</name>
<dbReference type="PROSITE" id="PS50931">
    <property type="entry name" value="HTH_LYSR"/>
    <property type="match status" value="1"/>
</dbReference>
<dbReference type="FunFam" id="1.10.10.10:FF:000001">
    <property type="entry name" value="LysR family transcriptional regulator"/>
    <property type="match status" value="1"/>
</dbReference>
<sequence>MPDDLDLRKLRYFVAVAEELSFIRAAERLYIAQPVLTRQIKALEKELGVELFVRSTRGTALTPAGAELVDDARAILRSAMAVQRRVRHAARGGSRLTVGFMPGILPTETVRALRERFPDLHVDVVRTSWDDQVEMVLDGRIDASFVRFPIRRRGLTVIPLYTEPRVVVLPSSHPLAARESVSIAELAGLDLLQDPQAVPEWRDASAALRGTAQTQPPRARTVEEKLEMVAGELGVVVLPASTARFYTRPDVTYRPVEDLAPNQVALAYQAGRDSAELRAIEEIVRERCLDPARAARPSGPDVSERPAREEGRTGPTQGPDSARGRGRPRRGTSG</sequence>
<feature type="compositionally biased region" description="Basic and acidic residues" evidence="5">
    <location>
        <begin position="302"/>
        <end position="312"/>
    </location>
</feature>
<dbReference type="Pfam" id="PF03466">
    <property type="entry name" value="LysR_substrate"/>
    <property type="match status" value="1"/>
</dbReference>
<dbReference type="PRINTS" id="PR00039">
    <property type="entry name" value="HTHLYSR"/>
</dbReference>
<dbReference type="GO" id="GO:0003700">
    <property type="term" value="F:DNA-binding transcription factor activity"/>
    <property type="evidence" value="ECO:0007669"/>
    <property type="project" value="InterPro"/>
</dbReference>
<reference evidence="7 8" key="1">
    <citation type="submission" date="2019-06" db="EMBL/GenBank/DDBJ databases">
        <title>Sequencing the genomes of 1000 actinobacteria strains.</title>
        <authorList>
            <person name="Klenk H.-P."/>
        </authorList>
    </citation>
    <scope>NUCLEOTIDE SEQUENCE [LARGE SCALE GENOMIC DNA]</scope>
    <source>
        <strain evidence="7 8">DSM 102200</strain>
    </source>
</reference>
<dbReference type="Proteomes" id="UP000316096">
    <property type="component" value="Unassembled WGS sequence"/>
</dbReference>
<keyword evidence="2" id="KW-0805">Transcription regulation</keyword>
<evidence type="ECO:0000259" key="6">
    <source>
        <dbReference type="PROSITE" id="PS50931"/>
    </source>
</evidence>
<feature type="region of interest" description="Disordered" evidence="5">
    <location>
        <begin position="290"/>
        <end position="334"/>
    </location>
</feature>
<evidence type="ECO:0000256" key="5">
    <source>
        <dbReference type="SAM" id="MobiDB-lite"/>
    </source>
</evidence>
<dbReference type="OrthoDB" id="79118at2"/>
<accession>A0A543CCB1</accession>
<proteinExistence type="inferred from homology"/>
<feature type="domain" description="HTH lysR-type" evidence="6">
    <location>
        <begin position="5"/>
        <end position="62"/>
    </location>
</feature>
<keyword evidence="8" id="KW-1185">Reference proteome</keyword>
<evidence type="ECO:0000313" key="8">
    <source>
        <dbReference type="Proteomes" id="UP000316096"/>
    </source>
</evidence>
<dbReference type="Gene3D" id="3.40.190.10">
    <property type="entry name" value="Periplasmic binding protein-like II"/>
    <property type="match status" value="2"/>
</dbReference>
<evidence type="ECO:0000256" key="4">
    <source>
        <dbReference type="ARBA" id="ARBA00023163"/>
    </source>
</evidence>
<dbReference type="PANTHER" id="PTHR30346">
    <property type="entry name" value="TRANSCRIPTIONAL DUAL REGULATOR HCAR-RELATED"/>
    <property type="match status" value="1"/>
</dbReference>
<dbReference type="InterPro" id="IPR036390">
    <property type="entry name" value="WH_DNA-bd_sf"/>
</dbReference>
<dbReference type="RefSeq" id="WP_141952274.1">
    <property type="nucleotide sequence ID" value="NZ_VFOZ01000001.1"/>
</dbReference>
<protein>
    <submittedName>
        <fullName evidence="7">DNA-binding transcriptional LysR family regulator</fullName>
    </submittedName>
</protein>
<dbReference type="InterPro" id="IPR005119">
    <property type="entry name" value="LysR_subst-bd"/>
</dbReference>
<organism evidence="7 8">
    <name type="scientific">Actinoallomurus bryophytorum</name>
    <dbReference type="NCBI Taxonomy" id="1490222"/>
    <lineage>
        <taxon>Bacteria</taxon>
        <taxon>Bacillati</taxon>
        <taxon>Actinomycetota</taxon>
        <taxon>Actinomycetes</taxon>
        <taxon>Streptosporangiales</taxon>
        <taxon>Thermomonosporaceae</taxon>
        <taxon>Actinoallomurus</taxon>
    </lineage>
</organism>
<dbReference type="CDD" id="cd08414">
    <property type="entry name" value="PBP2_LTTR_aromatics_like"/>
    <property type="match status" value="1"/>
</dbReference>
<dbReference type="EMBL" id="VFOZ01000001">
    <property type="protein sequence ID" value="TQL94732.1"/>
    <property type="molecule type" value="Genomic_DNA"/>
</dbReference>
<dbReference type="SUPFAM" id="SSF46785">
    <property type="entry name" value="Winged helix' DNA-binding domain"/>
    <property type="match status" value="1"/>
</dbReference>
<dbReference type="InterPro" id="IPR036388">
    <property type="entry name" value="WH-like_DNA-bd_sf"/>
</dbReference>
<dbReference type="Gene3D" id="1.10.10.10">
    <property type="entry name" value="Winged helix-like DNA-binding domain superfamily/Winged helix DNA-binding domain"/>
    <property type="match status" value="1"/>
</dbReference>
<evidence type="ECO:0000256" key="1">
    <source>
        <dbReference type="ARBA" id="ARBA00009437"/>
    </source>
</evidence>
<dbReference type="AlphaFoldDB" id="A0A543CCB1"/>
<feature type="compositionally biased region" description="Basic residues" evidence="5">
    <location>
        <begin position="324"/>
        <end position="334"/>
    </location>
</feature>
<comment type="similarity">
    <text evidence="1">Belongs to the LysR transcriptional regulatory family.</text>
</comment>
<gene>
    <name evidence="7" type="ORF">FB559_0214</name>
</gene>
<dbReference type="InterPro" id="IPR000847">
    <property type="entry name" value="LysR_HTH_N"/>
</dbReference>